<evidence type="ECO:0000313" key="2">
    <source>
        <dbReference type="EMBL" id="PPQ63341.1"/>
    </source>
</evidence>
<protein>
    <submittedName>
        <fullName evidence="2">Uncharacterized protein</fullName>
    </submittedName>
</protein>
<keyword evidence="3" id="KW-1185">Reference proteome</keyword>
<evidence type="ECO:0000256" key="1">
    <source>
        <dbReference type="SAM" id="MobiDB-lite"/>
    </source>
</evidence>
<proteinExistence type="predicted"/>
<gene>
    <name evidence="2" type="ORF">CVT24_006714</name>
</gene>
<evidence type="ECO:0000313" key="3">
    <source>
        <dbReference type="Proteomes" id="UP000284842"/>
    </source>
</evidence>
<dbReference type="AlphaFoldDB" id="A0A409V9F5"/>
<feature type="region of interest" description="Disordered" evidence="1">
    <location>
        <begin position="1"/>
        <end position="44"/>
    </location>
</feature>
<sequence>MPGTKRAAEESAESTSRRGAKTAKTEKAAAKNGSTTKGASAKVPTVAQFKATALPLHMIISHTPPSIKPSTTPHDGVKALAKDQPEDEAVLPLGASPSPAGSESSTTTDTTGDDAGHIGSLTLVPSTFSTGSYGWKGSKRIVVELLGGECAEGGEREKVQVMLSINATVLGSKPSKSKKGEESKDEESGDTPEMTESQGEEADVSEEAV</sequence>
<dbReference type="InParanoid" id="A0A409V9F5"/>
<dbReference type="EMBL" id="NHTK01006125">
    <property type="protein sequence ID" value="PPQ63341.1"/>
    <property type="molecule type" value="Genomic_DNA"/>
</dbReference>
<organism evidence="2 3">
    <name type="scientific">Panaeolus cyanescens</name>
    <dbReference type="NCBI Taxonomy" id="181874"/>
    <lineage>
        <taxon>Eukaryota</taxon>
        <taxon>Fungi</taxon>
        <taxon>Dikarya</taxon>
        <taxon>Basidiomycota</taxon>
        <taxon>Agaricomycotina</taxon>
        <taxon>Agaricomycetes</taxon>
        <taxon>Agaricomycetidae</taxon>
        <taxon>Agaricales</taxon>
        <taxon>Agaricineae</taxon>
        <taxon>Galeropsidaceae</taxon>
        <taxon>Panaeolus</taxon>
    </lineage>
</organism>
<comment type="caution">
    <text evidence="2">The sequence shown here is derived from an EMBL/GenBank/DDBJ whole genome shotgun (WGS) entry which is preliminary data.</text>
</comment>
<feature type="region of interest" description="Disordered" evidence="1">
    <location>
        <begin position="166"/>
        <end position="209"/>
    </location>
</feature>
<feature type="compositionally biased region" description="Acidic residues" evidence="1">
    <location>
        <begin position="198"/>
        <end position="209"/>
    </location>
</feature>
<reference evidence="2 3" key="1">
    <citation type="journal article" date="2018" name="Evol. Lett.">
        <title>Horizontal gene cluster transfer increased hallucinogenic mushroom diversity.</title>
        <authorList>
            <person name="Reynolds H.T."/>
            <person name="Vijayakumar V."/>
            <person name="Gluck-Thaler E."/>
            <person name="Korotkin H.B."/>
            <person name="Matheny P.B."/>
            <person name="Slot J.C."/>
        </authorList>
    </citation>
    <scope>NUCLEOTIDE SEQUENCE [LARGE SCALE GENOMIC DNA]</scope>
    <source>
        <strain evidence="2 3">2629</strain>
    </source>
</reference>
<feature type="compositionally biased region" description="Low complexity" evidence="1">
    <location>
        <begin position="91"/>
        <end position="110"/>
    </location>
</feature>
<dbReference type="Proteomes" id="UP000284842">
    <property type="component" value="Unassembled WGS sequence"/>
</dbReference>
<feature type="region of interest" description="Disordered" evidence="1">
    <location>
        <begin position="62"/>
        <end position="119"/>
    </location>
</feature>
<dbReference type="OrthoDB" id="2497589at2759"/>
<accession>A0A409V9F5</accession>
<feature type="compositionally biased region" description="Basic and acidic residues" evidence="1">
    <location>
        <begin position="75"/>
        <end position="84"/>
    </location>
</feature>
<name>A0A409V9F5_9AGAR</name>